<dbReference type="PANTHER" id="PTHR41248:SF1">
    <property type="entry name" value="NORD PROTEIN"/>
    <property type="match status" value="1"/>
</dbReference>
<reference evidence="3" key="1">
    <citation type="submission" date="2016-02" db="EMBL/GenBank/DDBJ databases">
        <authorList>
            <person name="Rodrigo-Torres Lidia"/>
            <person name="Arahal R.David."/>
        </authorList>
    </citation>
    <scope>NUCLEOTIDE SEQUENCE [LARGE SCALE GENOMIC DNA]</scope>
    <source>
        <strain evidence="3">CECT 8713</strain>
    </source>
</reference>
<dbReference type="Pfam" id="PF06213">
    <property type="entry name" value="CobT"/>
    <property type="match status" value="1"/>
</dbReference>
<dbReference type="Pfam" id="PF11775">
    <property type="entry name" value="CobT_C"/>
    <property type="match status" value="1"/>
</dbReference>
<dbReference type="EC" id="6.6.1.2" evidence="2"/>
<dbReference type="InterPro" id="IPR006538">
    <property type="entry name" value="CobT"/>
</dbReference>
<name>A0A128F176_9GAMM</name>
<dbReference type="AlphaFoldDB" id="A0A128F176"/>
<dbReference type="InterPro" id="IPR025861">
    <property type="entry name" value="CobT_VWA_dom"/>
</dbReference>
<dbReference type="OrthoDB" id="6395027at2"/>
<dbReference type="SUPFAM" id="SSF53300">
    <property type="entry name" value="vWA-like"/>
    <property type="match status" value="1"/>
</dbReference>
<dbReference type="EMBL" id="FIZY01000008">
    <property type="protein sequence ID" value="CZF79996.1"/>
    <property type="molecule type" value="Genomic_DNA"/>
</dbReference>
<dbReference type="RefSeq" id="WP_062706839.1">
    <property type="nucleotide sequence ID" value="NZ_CAWRCI010000008.1"/>
</dbReference>
<evidence type="ECO:0000313" key="2">
    <source>
        <dbReference type="EMBL" id="CZF79996.1"/>
    </source>
</evidence>
<keyword evidence="2" id="KW-0436">Ligase</keyword>
<dbReference type="InterPro" id="IPR036465">
    <property type="entry name" value="vWFA_dom_sf"/>
</dbReference>
<evidence type="ECO:0000259" key="1">
    <source>
        <dbReference type="Pfam" id="PF11775"/>
    </source>
</evidence>
<protein>
    <submittedName>
        <fullName evidence="2">Aerobic cobaltochelatase subunit CobT</fullName>
        <ecNumber evidence="2">6.6.1.2</ecNumber>
    </submittedName>
</protein>
<dbReference type="GO" id="GO:0009236">
    <property type="term" value="P:cobalamin biosynthetic process"/>
    <property type="evidence" value="ECO:0007669"/>
    <property type="project" value="InterPro"/>
</dbReference>
<sequence length="582" mass="65825">MSRAHHPEPAPFTRAQQRRRELTLATIRSETGNPELKLRGERFYNGAVYVPISAAHLQAHDLYHDAQAQRGRADSISARLLFSDPDVHRSTMPADPVAGMLYDLLEQFRTEALLSRNHQPGTQQNIRHRFDAWSRLALHANLMESKLGILIFTVIQIVRSRLFSTPIDPEIEDLIEATRAGITPSLGSELAGLRRNKDHQTFYGRYALSLAEKVSNMVSECENNEDGSERSEQILSAFPLLLNTDIEADNTYSSVTGGNSKSFEMHRLQYRVFNREFDTEIDACSLVRKAQLTEFRSHLDKRFLHLGLNLREISRRLLLCLNQKTRDGWQFEEEEGYIDGSRLPQAVSSPTERRVFIKEHFVERPDSAVTLLIDCSGSMRQHMENIIHLVDGLVRALGIGGVPTEVLGYTTCAWNGGRPYKKWLMTGRQAMPGRMNEVCHLIFKDAGTHWRQGSKNLAALMKGDIFREGIDGEAIEWACARSRQIDASRHLLLVISDGSPMDTATNLINDDFYLDNHLKQVIASREKQGDIITALGVGVDLSRFYPLNLTLDIDFQPDSATFNDVITLIAESVRRSDGKRRS</sequence>
<evidence type="ECO:0000313" key="3">
    <source>
        <dbReference type="Proteomes" id="UP000073601"/>
    </source>
</evidence>
<dbReference type="GO" id="GO:0051116">
    <property type="term" value="F:cobaltochelatase activity"/>
    <property type="evidence" value="ECO:0007669"/>
    <property type="project" value="UniProtKB-EC"/>
</dbReference>
<gene>
    <name evidence="2" type="primary">cobT</name>
    <name evidence="2" type="ORF">GMA8713_01214</name>
</gene>
<dbReference type="PANTHER" id="PTHR41248">
    <property type="entry name" value="NORD PROTEIN"/>
    <property type="match status" value="1"/>
</dbReference>
<feature type="domain" description="Cobalamin biosynthesis protein CobT VWA" evidence="1">
    <location>
        <begin position="356"/>
        <end position="545"/>
    </location>
</feature>
<keyword evidence="3" id="KW-1185">Reference proteome</keyword>
<dbReference type="Proteomes" id="UP000073601">
    <property type="component" value="Unassembled WGS sequence"/>
</dbReference>
<dbReference type="PIRSF" id="PIRSF031715">
    <property type="entry name" value="Cob_chel_CobT"/>
    <property type="match status" value="1"/>
</dbReference>
<organism evidence="2 3">
    <name type="scientific">Grimontia marina</name>
    <dbReference type="NCBI Taxonomy" id="646534"/>
    <lineage>
        <taxon>Bacteria</taxon>
        <taxon>Pseudomonadati</taxon>
        <taxon>Pseudomonadota</taxon>
        <taxon>Gammaproteobacteria</taxon>
        <taxon>Vibrionales</taxon>
        <taxon>Vibrionaceae</taxon>
        <taxon>Grimontia</taxon>
    </lineage>
</organism>
<proteinExistence type="predicted"/>
<dbReference type="InterPro" id="IPR051928">
    <property type="entry name" value="NorD/CobT"/>
</dbReference>
<accession>A0A128F176</accession>